<feature type="compositionally biased region" description="Basic and acidic residues" evidence="1">
    <location>
        <begin position="135"/>
        <end position="144"/>
    </location>
</feature>
<accession>A0A5B0PKZ1</accession>
<evidence type="ECO:0000313" key="3">
    <source>
        <dbReference type="Proteomes" id="UP000325313"/>
    </source>
</evidence>
<dbReference type="Proteomes" id="UP000325313">
    <property type="component" value="Unassembled WGS sequence"/>
</dbReference>
<protein>
    <submittedName>
        <fullName evidence="2">Uncharacterized protein</fullName>
    </submittedName>
</protein>
<organism evidence="2 3">
    <name type="scientific">Puccinia graminis f. sp. tritici</name>
    <dbReference type="NCBI Taxonomy" id="56615"/>
    <lineage>
        <taxon>Eukaryota</taxon>
        <taxon>Fungi</taxon>
        <taxon>Dikarya</taxon>
        <taxon>Basidiomycota</taxon>
        <taxon>Pucciniomycotina</taxon>
        <taxon>Pucciniomycetes</taxon>
        <taxon>Pucciniales</taxon>
        <taxon>Pucciniaceae</taxon>
        <taxon>Puccinia</taxon>
    </lineage>
</organism>
<sequence length="144" mass="16123">MSDAEPSDLLGGTCDDEIPDFSSTQSASTKPNTVHRGNQRALTERAYKDMTDAIRYRGSRAKADPAPDPGTWRIIFVLQEPLLHKRPAGREAKTTFLLLLLFLTQNFPKTKPTCHAHPKQLHKYEVSKPDASSQDEQKPANKTH</sequence>
<dbReference type="EMBL" id="VDEP01000338">
    <property type="protein sequence ID" value="KAA1102247.1"/>
    <property type="molecule type" value="Genomic_DNA"/>
</dbReference>
<gene>
    <name evidence="2" type="ORF">PGTUg99_008535</name>
</gene>
<proteinExistence type="predicted"/>
<feature type="compositionally biased region" description="Polar residues" evidence="1">
    <location>
        <begin position="21"/>
        <end position="36"/>
    </location>
</feature>
<reference evidence="2 3" key="1">
    <citation type="submission" date="2019-05" db="EMBL/GenBank/DDBJ databases">
        <title>Emergence of the Ug99 lineage of the wheat stem rust pathogen through somatic hybridization.</title>
        <authorList>
            <person name="Li F."/>
            <person name="Upadhyaya N.M."/>
            <person name="Sperschneider J."/>
            <person name="Matny O."/>
            <person name="Nguyen-Phuc H."/>
            <person name="Mago R."/>
            <person name="Raley C."/>
            <person name="Miller M.E."/>
            <person name="Silverstein K.A.T."/>
            <person name="Henningsen E."/>
            <person name="Hirsch C.D."/>
            <person name="Visser B."/>
            <person name="Pretorius Z.A."/>
            <person name="Steffenson B.J."/>
            <person name="Schwessinger B."/>
            <person name="Dodds P.N."/>
            <person name="Figueroa M."/>
        </authorList>
    </citation>
    <scope>NUCLEOTIDE SEQUENCE [LARGE SCALE GENOMIC DNA]</scope>
    <source>
        <strain evidence="2 3">Ug99</strain>
    </source>
</reference>
<comment type="caution">
    <text evidence="2">The sequence shown here is derived from an EMBL/GenBank/DDBJ whole genome shotgun (WGS) entry which is preliminary data.</text>
</comment>
<evidence type="ECO:0000256" key="1">
    <source>
        <dbReference type="SAM" id="MobiDB-lite"/>
    </source>
</evidence>
<dbReference type="AlphaFoldDB" id="A0A5B0PKZ1"/>
<feature type="region of interest" description="Disordered" evidence="1">
    <location>
        <begin position="123"/>
        <end position="144"/>
    </location>
</feature>
<name>A0A5B0PKZ1_PUCGR</name>
<feature type="region of interest" description="Disordered" evidence="1">
    <location>
        <begin position="1"/>
        <end position="45"/>
    </location>
</feature>
<evidence type="ECO:0000313" key="2">
    <source>
        <dbReference type="EMBL" id="KAA1102247.1"/>
    </source>
</evidence>